<sequence>MRENLIFDWFPANMVYITTDFKRPYKNELELYVMNASEDDDISFKNQFKLTKEDELPGIHETESRPEWSGLSRIYVRFYWGTGEGCLCSEELGSAIVPSWVMGEHQWDIKLMPDGYFILIPSGTVLLKKKYSISFLLENLISDAIAGLTVAKIYIQNVPGYEDCEYTLPLHKQEPLEIIMFQADDSLIGKGKTTTLRWEVRNSQECMLTGFGQVEEKGSREVSLRSSDRFLLKVSNKLGQHASACVCINVSEGQWKEEQHCKELLLSEKDTASSWNRELLSCGEKLYAFSDSVLYEAKDGAEFKVLSDQAGAWRAYGTAGYKDSLWLFGTDTLMGTGVLVCWQAVEARISQWGYPFLLDGQTAVLRAGDSVWVCVLPDSSHKAELYRKGDFPDGRWQLMAVLETDDAYLVKLAEWEDAVWAAVGTEKKILLFGTDNGIDWTWKYEVENPKEKEYFWLLSRKDGLFLIMRDGIYAKRGSGGFAKESVLPEKLSWTEERPACVGIFKEKLWLISPEEDGRSVWSYT</sequence>
<dbReference type="EMBL" id="JAINVB010000001">
    <property type="protein sequence ID" value="MCK0085589.1"/>
    <property type="molecule type" value="Genomic_DNA"/>
</dbReference>
<protein>
    <submittedName>
        <fullName evidence="1">Uncharacterized protein</fullName>
    </submittedName>
</protein>
<accession>A0AAW5F233</accession>
<organism evidence="1 2">
    <name type="scientific">Clostridium symbiosum</name>
    <name type="common">Bacteroides symbiosus</name>
    <dbReference type="NCBI Taxonomy" id="1512"/>
    <lineage>
        <taxon>Bacteria</taxon>
        <taxon>Bacillati</taxon>
        <taxon>Bacillota</taxon>
        <taxon>Clostridia</taxon>
        <taxon>Lachnospirales</taxon>
        <taxon>Lachnospiraceae</taxon>
        <taxon>Otoolea</taxon>
    </lineage>
</organism>
<dbReference type="Proteomes" id="UP001203136">
    <property type="component" value="Unassembled WGS sequence"/>
</dbReference>
<proteinExistence type="predicted"/>
<name>A0AAW5F233_CLOSY</name>
<evidence type="ECO:0000313" key="2">
    <source>
        <dbReference type="Proteomes" id="UP001203136"/>
    </source>
</evidence>
<comment type="caution">
    <text evidence="1">The sequence shown here is derived from an EMBL/GenBank/DDBJ whole genome shotgun (WGS) entry which is preliminary data.</text>
</comment>
<reference evidence="1" key="1">
    <citation type="journal article" date="2022" name="Cell Host Microbe">
        <title>Colonization of the live biotherapeutic product VE303 and modulation of the microbiota and metabolites in healthy volunteers.</title>
        <authorList>
            <person name="Dsouza M."/>
            <person name="Menon R."/>
            <person name="Crossette E."/>
            <person name="Bhattarai S.K."/>
            <person name="Schneider J."/>
            <person name="Kim Y.G."/>
            <person name="Reddy S."/>
            <person name="Caballero S."/>
            <person name="Felix C."/>
            <person name="Cornacchione L."/>
            <person name="Hendrickson J."/>
            <person name="Watson A.R."/>
            <person name="Minot S.S."/>
            <person name="Greenfield N."/>
            <person name="Schopf L."/>
            <person name="Szabady R."/>
            <person name="Patarroyo J."/>
            <person name="Smith W."/>
            <person name="Harrison P."/>
            <person name="Kuijper E.J."/>
            <person name="Kelly C.P."/>
            <person name="Olle B."/>
            <person name="Bobilev D."/>
            <person name="Silber J.L."/>
            <person name="Bucci V."/>
            <person name="Roberts B."/>
            <person name="Faith J."/>
            <person name="Norman J.M."/>
        </authorList>
    </citation>
    <scope>NUCLEOTIDE SEQUENCE</scope>
    <source>
        <strain evidence="1">VE303-04</strain>
    </source>
</reference>
<dbReference type="AlphaFoldDB" id="A0AAW5F233"/>
<evidence type="ECO:0000313" key="1">
    <source>
        <dbReference type="EMBL" id="MCK0085589.1"/>
    </source>
</evidence>
<dbReference type="RefSeq" id="WP_024738070.1">
    <property type="nucleotide sequence ID" value="NZ_JAINVB010000001.1"/>
</dbReference>
<gene>
    <name evidence="1" type="ORF">K5I21_06815</name>
</gene>